<comment type="caution">
    <text evidence="2">The sequence shown here is derived from an EMBL/GenBank/DDBJ whole genome shotgun (WGS) entry which is preliminary data.</text>
</comment>
<dbReference type="Gene3D" id="3.40.980.10">
    <property type="entry name" value="MoaB/Mog-like domain"/>
    <property type="match status" value="1"/>
</dbReference>
<dbReference type="PIRSF" id="PIRSF006728">
    <property type="entry name" value="CinA"/>
    <property type="match status" value="1"/>
</dbReference>
<dbReference type="Gene3D" id="3.90.950.20">
    <property type="entry name" value="CinA-like"/>
    <property type="match status" value="1"/>
</dbReference>
<dbReference type="SMART" id="SM00852">
    <property type="entry name" value="MoCF_biosynth"/>
    <property type="match status" value="1"/>
</dbReference>
<evidence type="ECO:0000259" key="1">
    <source>
        <dbReference type="SMART" id="SM00852"/>
    </source>
</evidence>
<dbReference type="InterPro" id="IPR036425">
    <property type="entry name" value="MoaB/Mog-like_dom_sf"/>
</dbReference>
<sequence>MDVKVALLTIGTELTAGLEADTNSFFISRELFNHGFAVSKHVSVPDSVDDIADTLKELIKDFDAVITTGGLGPTEDDVTRIAVTRALGRKTFIDEELLAVAKKRALSDPEKMASFPEGAKIIRPFKRSVGGFYVSTADKIVMSLPGVPAEIEDLMHVEVLPVLAKNIGQKITCRRKLFKIANNTEVEVEKKIKAIKGSYKYGLLPKLGEVHLYITVESSSAQEAAKDISLIEELVRKIFSRDLFAVDDESLEETTVKELVQRKMKISIAESSTGGLLGNRIASVAGASEVFLGGFITYSDDLKQKLGVPKDIIEKNGAVSEPVAASMAVETQKQTKSKLSVSITGIAGPGGATKDKPVGLHYIGISQESVEPVVKKFVFKGGRDQVRWQASQMALHLIREALFDD</sequence>
<dbReference type="SUPFAM" id="SSF53218">
    <property type="entry name" value="Molybdenum cofactor biosynthesis proteins"/>
    <property type="match status" value="1"/>
</dbReference>
<dbReference type="NCBIfam" id="TIGR00199">
    <property type="entry name" value="PncC_domain"/>
    <property type="match status" value="1"/>
</dbReference>
<dbReference type="Pfam" id="PF00994">
    <property type="entry name" value="MoCF_biosynth"/>
    <property type="match status" value="1"/>
</dbReference>
<dbReference type="SUPFAM" id="SSF142433">
    <property type="entry name" value="CinA-like"/>
    <property type="match status" value="1"/>
</dbReference>
<dbReference type="CDD" id="cd00885">
    <property type="entry name" value="cinA"/>
    <property type="match status" value="1"/>
</dbReference>
<dbReference type="InterPro" id="IPR036653">
    <property type="entry name" value="CinA-like_C"/>
</dbReference>
<dbReference type="PANTHER" id="PTHR13939">
    <property type="entry name" value="NICOTINAMIDE-NUCLEOTIDE AMIDOHYDROLASE PNCC"/>
    <property type="match status" value="1"/>
</dbReference>
<dbReference type="InterPro" id="IPR008136">
    <property type="entry name" value="CinA_C"/>
</dbReference>
<organism evidence="2">
    <name type="scientific">marine sediment metagenome</name>
    <dbReference type="NCBI Taxonomy" id="412755"/>
    <lineage>
        <taxon>unclassified sequences</taxon>
        <taxon>metagenomes</taxon>
        <taxon>ecological metagenomes</taxon>
    </lineage>
</organism>
<dbReference type="HAMAP" id="MF_00226_B">
    <property type="entry name" value="CinA_B"/>
    <property type="match status" value="1"/>
</dbReference>
<dbReference type="NCBIfam" id="TIGR00177">
    <property type="entry name" value="molyb_syn"/>
    <property type="match status" value="1"/>
</dbReference>
<proteinExistence type="inferred from homology"/>
<reference evidence="2" key="1">
    <citation type="journal article" date="2015" name="Nature">
        <title>Complex archaea that bridge the gap between prokaryotes and eukaryotes.</title>
        <authorList>
            <person name="Spang A."/>
            <person name="Saw J.H."/>
            <person name="Jorgensen S.L."/>
            <person name="Zaremba-Niedzwiedzka K."/>
            <person name="Martijn J."/>
            <person name="Lind A.E."/>
            <person name="van Eijk R."/>
            <person name="Schleper C."/>
            <person name="Guy L."/>
            <person name="Ettema T.J."/>
        </authorList>
    </citation>
    <scope>NUCLEOTIDE SEQUENCE</scope>
</reference>
<dbReference type="InterPro" id="IPR008135">
    <property type="entry name" value="Competence-induced_CinA"/>
</dbReference>
<evidence type="ECO:0000313" key="2">
    <source>
        <dbReference type="EMBL" id="KKN06355.1"/>
    </source>
</evidence>
<dbReference type="InterPro" id="IPR050101">
    <property type="entry name" value="CinA"/>
</dbReference>
<dbReference type="PANTHER" id="PTHR13939:SF0">
    <property type="entry name" value="NMN AMIDOHYDROLASE-LIKE PROTEIN YFAY"/>
    <property type="match status" value="1"/>
</dbReference>
<feature type="domain" description="MoaB/Mog" evidence="1">
    <location>
        <begin position="6"/>
        <end position="165"/>
    </location>
</feature>
<dbReference type="InterPro" id="IPR001453">
    <property type="entry name" value="MoaB/Mog_dom"/>
</dbReference>
<name>A0A0F9MG72_9ZZZZ</name>
<protein>
    <recommendedName>
        <fullName evidence="1">MoaB/Mog domain-containing protein</fullName>
    </recommendedName>
</protein>
<dbReference type="Pfam" id="PF02464">
    <property type="entry name" value="CinA"/>
    <property type="match status" value="1"/>
</dbReference>
<dbReference type="AlphaFoldDB" id="A0A0F9MG72"/>
<dbReference type="EMBL" id="LAZR01004701">
    <property type="protein sequence ID" value="KKN06355.1"/>
    <property type="molecule type" value="Genomic_DNA"/>
</dbReference>
<gene>
    <name evidence="2" type="ORF">LCGC14_1078120</name>
</gene>
<accession>A0A0F9MG72</accession>